<dbReference type="CDD" id="cd07377">
    <property type="entry name" value="WHTH_GntR"/>
    <property type="match status" value="1"/>
</dbReference>
<proteinExistence type="predicted"/>
<sequence>MTKFLESLNLDPIDRESIAEKVVNKILSLVQSGNLKPGDKLPSEKELMTVFSVSRPTLREALRALSILGITATRKGGGTYISELKAADLLRPLEFFVSIEDQSIKDIFECRRILECEMVAKAAACVTDQQLIEFDQLISVQKEAVKDPVAFRISDQKFHELLANISGNVVLARLADGMYNIAMDARRKATEMKGVLPQSIADHIAIVNALKKKDSTLASEAMREHLNNIENSTLLAISHT</sequence>
<dbReference type="EMBL" id="QNSE01000006">
    <property type="protein sequence ID" value="RBP83448.1"/>
    <property type="molecule type" value="Genomic_DNA"/>
</dbReference>
<keyword evidence="3" id="KW-0804">Transcription</keyword>
<dbReference type="PROSITE" id="PS50949">
    <property type="entry name" value="HTH_GNTR"/>
    <property type="match status" value="1"/>
</dbReference>
<dbReference type="AlphaFoldDB" id="A0A366JC10"/>
<dbReference type="PRINTS" id="PR00035">
    <property type="entry name" value="HTHGNTR"/>
</dbReference>
<evidence type="ECO:0000259" key="4">
    <source>
        <dbReference type="PROSITE" id="PS50949"/>
    </source>
</evidence>
<dbReference type="Gene3D" id="1.20.120.530">
    <property type="entry name" value="GntR ligand-binding domain-like"/>
    <property type="match status" value="1"/>
</dbReference>
<dbReference type="GO" id="GO:0003700">
    <property type="term" value="F:DNA-binding transcription factor activity"/>
    <property type="evidence" value="ECO:0007669"/>
    <property type="project" value="InterPro"/>
</dbReference>
<dbReference type="InterPro" id="IPR036390">
    <property type="entry name" value="WH_DNA-bd_sf"/>
</dbReference>
<evidence type="ECO:0000313" key="6">
    <source>
        <dbReference type="Proteomes" id="UP000252792"/>
    </source>
</evidence>
<feature type="domain" description="HTH gntR-type" evidence="4">
    <location>
        <begin position="16"/>
        <end position="84"/>
    </location>
</feature>
<keyword evidence="6" id="KW-1185">Reference proteome</keyword>
<keyword evidence="1" id="KW-0805">Transcription regulation</keyword>
<name>A0A366JC10_9GAMM</name>
<reference evidence="5 6" key="1">
    <citation type="submission" date="2018-06" db="EMBL/GenBank/DDBJ databases">
        <title>Genomic Encyclopedia of Type Strains, Phase III (KMG-III): the genomes of soil and plant-associated and newly described type strains.</title>
        <authorList>
            <person name="Whitman W."/>
        </authorList>
    </citation>
    <scope>NUCLEOTIDE SEQUENCE [LARGE SCALE GENOMIC DNA]</scope>
    <source>
        <strain evidence="5 6">CECT 7377</strain>
    </source>
</reference>
<evidence type="ECO:0000256" key="3">
    <source>
        <dbReference type="ARBA" id="ARBA00023163"/>
    </source>
</evidence>
<comment type="caution">
    <text evidence="5">The sequence shown here is derived from an EMBL/GenBank/DDBJ whole genome shotgun (WGS) entry which is preliminary data.</text>
</comment>
<dbReference type="PANTHER" id="PTHR43537:SF5">
    <property type="entry name" value="UXU OPERON TRANSCRIPTIONAL REGULATOR"/>
    <property type="match status" value="1"/>
</dbReference>
<dbReference type="Proteomes" id="UP000252792">
    <property type="component" value="Unassembled WGS sequence"/>
</dbReference>
<protein>
    <submittedName>
        <fullName evidence="5">GntR family transcriptional regulator</fullName>
    </submittedName>
</protein>
<dbReference type="Pfam" id="PF00392">
    <property type="entry name" value="GntR"/>
    <property type="match status" value="1"/>
</dbReference>
<keyword evidence="2" id="KW-0238">DNA-binding</keyword>
<evidence type="ECO:0000256" key="2">
    <source>
        <dbReference type="ARBA" id="ARBA00023125"/>
    </source>
</evidence>
<dbReference type="InterPro" id="IPR008920">
    <property type="entry name" value="TF_FadR/GntR_C"/>
</dbReference>
<dbReference type="OrthoDB" id="9028214at2"/>
<dbReference type="SMART" id="SM00345">
    <property type="entry name" value="HTH_GNTR"/>
    <property type="match status" value="1"/>
</dbReference>
<evidence type="ECO:0000313" key="5">
    <source>
        <dbReference type="EMBL" id="RBP83448.1"/>
    </source>
</evidence>
<dbReference type="GO" id="GO:0003677">
    <property type="term" value="F:DNA binding"/>
    <property type="evidence" value="ECO:0007669"/>
    <property type="project" value="UniProtKB-KW"/>
</dbReference>
<gene>
    <name evidence="5" type="ORF">DFP80_10693</name>
</gene>
<organism evidence="5 6">
    <name type="scientific">Marinomonas rhizomae</name>
    <dbReference type="NCBI Taxonomy" id="491948"/>
    <lineage>
        <taxon>Bacteria</taxon>
        <taxon>Pseudomonadati</taxon>
        <taxon>Pseudomonadota</taxon>
        <taxon>Gammaproteobacteria</taxon>
        <taxon>Oceanospirillales</taxon>
        <taxon>Oceanospirillaceae</taxon>
        <taxon>Marinomonas</taxon>
    </lineage>
</organism>
<evidence type="ECO:0000256" key="1">
    <source>
        <dbReference type="ARBA" id="ARBA00023015"/>
    </source>
</evidence>
<dbReference type="SMART" id="SM00895">
    <property type="entry name" value="FCD"/>
    <property type="match status" value="1"/>
</dbReference>
<dbReference type="InterPro" id="IPR011711">
    <property type="entry name" value="GntR_C"/>
</dbReference>
<dbReference type="Pfam" id="PF07729">
    <property type="entry name" value="FCD"/>
    <property type="match status" value="1"/>
</dbReference>
<dbReference type="RefSeq" id="WP_113916431.1">
    <property type="nucleotide sequence ID" value="NZ_QNSE01000006.1"/>
</dbReference>
<dbReference type="Gene3D" id="1.10.10.10">
    <property type="entry name" value="Winged helix-like DNA-binding domain superfamily/Winged helix DNA-binding domain"/>
    <property type="match status" value="1"/>
</dbReference>
<accession>A0A366JC10</accession>
<dbReference type="InterPro" id="IPR000524">
    <property type="entry name" value="Tscrpt_reg_HTH_GntR"/>
</dbReference>
<dbReference type="InterPro" id="IPR036388">
    <property type="entry name" value="WH-like_DNA-bd_sf"/>
</dbReference>
<dbReference type="SUPFAM" id="SSF48008">
    <property type="entry name" value="GntR ligand-binding domain-like"/>
    <property type="match status" value="1"/>
</dbReference>
<dbReference type="SUPFAM" id="SSF46785">
    <property type="entry name" value="Winged helix' DNA-binding domain"/>
    <property type="match status" value="1"/>
</dbReference>
<dbReference type="PANTHER" id="PTHR43537">
    <property type="entry name" value="TRANSCRIPTIONAL REGULATOR, GNTR FAMILY"/>
    <property type="match status" value="1"/>
</dbReference>